<sequence length="160" mass="16908">VDAHKKVYGAAIFGIGHAVGDGHQKGFDLGWRVVCRHAQEDILQRGRQSRSELYDGPPDHSGSEHLLVLFSQHGRGLVWDWVKEKQITQQHKPIDDRGRPKGTQTVGGNAAITAGITASTQSTVTNPACGAGATGAPTPTPPSLLLGRSGQLCSGGLFPQ</sequence>
<dbReference type="AlphaFoldDB" id="A0AAD4D0L8"/>
<keyword evidence="3" id="KW-1185">Reference proteome</keyword>
<protein>
    <submittedName>
        <fullName evidence="2">Uncharacterized protein</fullName>
    </submittedName>
</protein>
<evidence type="ECO:0000313" key="2">
    <source>
        <dbReference type="EMBL" id="KAG0249670.1"/>
    </source>
</evidence>
<proteinExistence type="predicted"/>
<evidence type="ECO:0000313" key="3">
    <source>
        <dbReference type="Proteomes" id="UP001194580"/>
    </source>
</evidence>
<dbReference type="Proteomes" id="UP001194580">
    <property type="component" value="Unassembled WGS sequence"/>
</dbReference>
<accession>A0AAD4D0L8</accession>
<feature type="non-terminal residue" evidence="2">
    <location>
        <position position="1"/>
    </location>
</feature>
<name>A0AAD4D0L8_9FUNG</name>
<feature type="region of interest" description="Disordered" evidence="1">
    <location>
        <begin position="130"/>
        <end position="149"/>
    </location>
</feature>
<gene>
    <name evidence="2" type="ORF">BGZ95_007458</name>
</gene>
<dbReference type="EMBL" id="JAAAIL010003652">
    <property type="protein sequence ID" value="KAG0249670.1"/>
    <property type="molecule type" value="Genomic_DNA"/>
</dbReference>
<comment type="caution">
    <text evidence="2">The sequence shown here is derived from an EMBL/GenBank/DDBJ whole genome shotgun (WGS) entry which is preliminary data.</text>
</comment>
<reference evidence="2" key="1">
    <citation type="journal article" date="2020" name="Fungal Divers.">
        <title>Resolving the Mortierellaceae phylogeny through synthesis of multi-gene phylogenetics and phylogenomics.</title>
        <authorList>
            <person name="Vandepol N."/>
            <person name="Liber J."/>
            <person name="Desiro A."/>
            <person name="Na H."/>
            <person name="Kennedy M."/>
            <person name="Barry K."/>
            <person name="Grigoriev I.V."/>
            <person name="Miller A.N."/>
            <person name="O'Donnell K."/>
            <person name="Stajich J.E."/>
            <person name="Bonito G."/>
        </authorList>
    </citation>
    <scope>NUCLEOTIDE SEQUENCE</scope>
    <source>
        <strain evidence="2">NRRL 28262</strain>
    </source>
</reference>
<organism evidence="2 3">
    <name type="scientific">Linnemannia exigua</name>
    <dbReference type="NCBI Taxonomy" id="604196"/>
    <lineage>
        <taxon>Eukaryota</taxon>
        <taxon>Fungi</taxon>
        <taxon>Fungi incertae sedis</taxon>
        <taxon>Mucoromycota</taxon>
        <taxon>Mortierellomycotina</taxon>
        <taxon>Mortierellomycetes</taxon>
        <taxon>Mortierellales</taxon>
        <taxon>Mortierellaceae</taxon>
        <taxon>Linnemannia</taxon>
    </lineage>
</organism>
<evidence type="ECO:0000256" key="1">
    <source>
        <dbReference type="SAM" id="MobiDB-lite"/>
    </source>
</evidence>